<evidence type="ECO:0000313" key="3">
    <source>
        <dbReference type="Proteomes" id="UP001159427"/>
    </source>
</evidence>
<feature type="compositionally biased region" description="Polar residues" evidence="1">
    <location>
        <begin position="46"/>
        <end position="68"/>
    </location>
</feature>
<gene>
    <name evidence="2" type="ORF">PEVE_00019173</name>
</gene>
<comment type="caution">
    <text evidence="2">The sequence shown here is derived from an EMBL/GenBank/DDBJ whole genome shotgun (WGS) entry which is preliminary data.</text>
</comment>
<organism evidence="2 3">
    <name type="scientific">Porites evermanni</name>
    <dbReference type="NCBI Taxonomy" id="104178"/>
    <lineage>
        <taxon>Eukaryota</taxon>
        <taxon>Metazoa</taxon>
        <taxon>Cnidaria</taxon>
        <taxon>Anthozoa</taxon>
        <taxon>Hexacorallia</taxon>
        <taxon>Scleractinia</taxon>
        <taxon>Fungiina</taxon>
        <taxon>Poritidae</taxon>
        <taxon>Porites</taxon>
    </lineage>
</organism>
<name>A0ABN8SHL4_9CNID</name>
<dbReference type="EMBL" id="CALNXI010002594">
    <property type="protein sequence ID" value="CAH3189243.1"/>
    <property type="molecule type" value="Genomic_DNA"/>
</dbReference>
<proteinExistence type="predicted"/>
<dbReference type="Proteomes" id="UP001159427">
    <property type="component" value="Unassembled WGS sequence"/>
</dbReference>
<evidence type="ECO:0000313" key="2">
    <source>
        <dbReference type="EMBL" id="CAH3189243.1"/>
    </source>
</evidence>
<protein>
    <submittedName>
        <fullName evidence="2">Uncharacterized protein</fullName>
    </submittedName>
</protein>
<accession>A0ABN8SHL4</accession>
<evidence type="ECO:0000256" key="1">
    <source>
        <dbReference type="SAM" id="MobiDB-lite"/>
    </source>
</evidence>
<keyword evidence="3" id="KW-1185">Reference proteome</keyword>
<reference evidence="2 3" key="1">
    <citation type="submission" date="2022-05" db="EMBL/GenBank/DDBJ databases">
        <authorList>
            <consortium name="Genoscope - CEA"/>
            <person name="William W."/>
        </authorList>
    </citation>
    <scope>NUCLEOTIDE SEQUENCE [LARGE SCALE GENOMIC DNA]</scope>
</reference>
<sequence length="115" mass="12600">MSPHIRESKTVLDSGFQVLDSSFCQWAWILDSNPGRYVARKISSAFSRSDTRAQQSPKALDQTNSVPGKSQKYAPVTTDIDGSLVSSTEQKQMGFSYGVISHANGEEGTARQRVT</sequence>
<feature type="region of interest" description="Disordered" evidence="1">
    <location>
        <begin position="46"/>
        <end position="80"/>
    </location>
</feature>